<dbReference type="EMBL" id="CAJOBP010000301">
    <property type="protein sequence ID" value="CAF4158158.1"/>
    <property type="molecule type" value="Genomic_DNA"/>
</dbReference>
<dbReference type="Proteomes" id="UP000663833">
    <property type="component" value="Unassembled WGS sequence"/>
</dbReference>
<dbReference type="Proteomes" id="UP000663872">
    <property type="component" value="Unassembled WGS sequence"/>
</dbReference>
<evidence type="ECO:0000313" key="9">
    <source>
        <dbReference type="EMBL" id="CAF4731886.1"/>
    </source>
</evidence>
<dbReference type="Proteomes" id="UP000663869">
    <property type="component" value="Unassembled WGS sequence"/>
</dbReference>
<evidence type="ECO:0000313" key="10">
    <source>
        <dbReference type="EMBL" id="CAF4880473.1"/>
    </source>
</evidence>
<dbReference type="EMBL" id="CAJNYU010003752">
    <property type="protein sequence ID" value="CAF3699429.1"/>
    <property type="molecule type" value="Genomic_DNA"/>
</dbReference>
<dbReference type="OrthoDB" id="10429485at2759"/>
<dbReference type="EMBL" id="CAJNYD010003529">
    <property type="protein sequence ID" value="CAF3517228.1"/>
    <property type="molecule type" value="Genomic_DNA"/>
</dbReference>
<sequence length="172" mass="19879">MSTEPFTHTLQQLQVRFNHDSNLIGSLNFKDGFLRMEVLHTFSFIKSCSCHLIIEWILVNVLTSFRLMAILRPINFSLVIDVDDLSQMSNSALFTDSRHIHIHYALIINDDRLDIAIINNVPHGSQSHSRQIASATFISYCWTDNQPFITPDVTYVSSNLINIRDYCNDRQY</sequence>
<dbReference type="EMBL" id="CAJOBS010004384">
    <property type="protein sequence ID" value="CAF4880473.1"/>
    <property type="molecule type" value="Genomic_DNA"/>
</dbReference>
<comment type="caution">
    <text evidence="2">The sequence shown here is derived from an EMBL/GenBank/DDBJ whole genome shotgun (WGS) entry which is preliminary data.</text>
</comment>
<dbReference type="EMBL" id="CAJNYT010004132">
    <property type="protein sequence ID" value="CAF3634415.1"/>
    <property type="molecule type" value="Genomic_DNA"/>
</dbReference>
<evidence type="ECO:0000313" key="4">
    <source>
        <dbReference type="EMBL" id="CAF3634415.1"/>
    </source>
</evidence>
<dbReference type="EMBL" id="CAJOBO010003692">
    <property type="protein sequence ID" value="CAF4500604.1"/>
    <property type="molecule type" value="Genomic_DNA"/>
</dbReference>
<evidence type="ECO:0000313" key="8">
    <source>
        <dbReference type="EMBL" id="CAF4624555.1"/>
    </source>
</evidence>
<dbReference type="AlphaFoldDB" id="A0A818I0U8"/>
<dbReference type="EMBL" id="CAJNXB010004135">
    <property type="protein sequence ID" value="CAF3359407.1"/>
    <property type="molecule type" value="Genomic_DNA"/>
</dbReference>
<keyword evidence="12" id="KW-1185">Reference proteome</keyword>
<evidence type="ECO:0000313" key="2">
    <source>
        <dbReference type="EMBL" id="CAF3517228.1"/>
    </source>
</evidence>
<dbReference type="EMBL" id="CAJNYV010003497">
    <property type="protein sequence ID" value="CAF3583044.1"/>
    <property type="molecule type" value="Genomic_DNA"/>
</dbReference>
<dbReference type="Proteomes" id="UP000663848">
    <property type="component" value="Unassembled WGS sequence"/>
</dbReference>
<name>A0A818I0U8_9BILA</name>
<dbReference type="Proteomes" id="UP000663851">
    <property type="component" value="Unassembled WGS sequence"/>
</dbReference>
<proteinExistence type="predicted"/>
<dbReference type="EMBL" id="CAJOBQ010004012">
    <property type="protein sequence ID" value="CAF4624555.1"/>
    <property type="molecule type" value="Genomic_DNA"/>
</dbReference>
<accession>A0A818I0U8</accession>
<evidence type="ECO:0000313" key="5">
    <source>
        <dbReference type="EMBL" id="CAF3699429.1"/>
    </source>
</evidence>
<dbReference type="Proteomes" id="UP000663838">
    <property type="component" value="Unassembled WGS sequence"/>
</dbReference>
<dbReference type="EMBL" id="CAJOBR010003280">
    <property type="protein sequence ID" value="CAF4731886.1"/>
    <property type="molecule type" value="Genomic_DNA"/>
</dbReference>
<evidence type="ECO:0000313" key="7">
    <source>
        <dbReference type="EMBL" id="CAF4500604.1"/>
    </source>
</evidence>
<dbReference type="Proteomes" id="UP000663865">
    <property type="component" value="Unassembled WGS sequence"/>
</dbReference>
<gene>
    <name evidence="5" type="ORF">FME351_LOCUS27610</name>
    <name evidence="4" type="ORF">GRG538_LOCUS24335</name>
    <name evidence="7" type="ORF">HFQ381_LOCUS27738</name>
    <name evidence="3" type="ORF">KIK155_LOCUS20048</name>
    <name evidence="2" type="ORF">LUA448_LOCUS26222</name>
    <name evidence="9" type="ORF">QYT958_LOCUS19625</name>
    <name evidence="1" type="ORF">TIS948_LOCUS24029</name>
    <name evidence="10" type="ORF">TOA249_LOCUS29215</name>
    <name evidence="8" type="ORF">TSG867_LOCUS29229</name>
    <name evidence="6" type="ORF">UJA718_LOCUS3891</name>
</gene>
<evidence type="ECO:0000313" key="3">
    <source>
        <dbReference type="EMBL" id="CAF3583044.1"/>
    </source>
</evidence>
<dbReference type="Proteomes" id="UP000663873">
    <property type="component" value="Unassembled WGS sequence"/>
</dbReference>
<dbReference type="Proteomes" id="UP000663825">
    <property type="component" value="Unassembled WGS sequence"/>
</dbReference>
<reference evidence="2" key="1">
    <citation type="submission" date="2021-02" db="EMBL/GenBank/DDBJ databases">
        <authorList>
            <person name="Nowell W R."/>
        </authorList>
    </citation>
    <scope>NUCLEOTIDE SEQUENCE</scope>
</reference>
<evidence type="ECO:0000313" key="12">
    <source>
        <dbReference type="Proteomes" id="UP000663873"/>
    </source>
</evidence>
<protein>
    <submittedName>
        <fullName evidence="2">Uncharacterized protein</fullName>
    </submittedName>
</protein>
<evidence type="ECO:0000313" key="1">
    <source>
        <dbReference type="EMBL" id="CAF3359407.1"/>
    </source>
</evidence>
<evidence type="ECO:0000313" key="11">
    <source>
        <dbReference type="Proteomes" id="UP000663833"/>
    </source>
</evidence>
<evidence type="ECO:0000313" key="6">
    <source>
        <dbReference type="EMBL" id="CAF4158158.1"/>
    </source>
</evidence>
<dbReference type="Proteomes" id="UP000663862">
    <property type="component" value="Unassembled WGS sequence"/>
</dbReference>
<organism evidence="2 11">
    <name type="scientific">Rotaria socialis</name>
    <dbReference type="NCBI Taxonomy" id="392032"/>
    <lineage>
        <taxon>Eukaryota</taxon>
        <taxon>Metazoa</taxon>
        <taxon>Spiralia</taxon>
        <taxon>Gnathifera</taxon>
        <taxon>Rotifera</taxon>
        <taxon>Eurotatoria</taxon>
        <taxon>Bdelloidea</taxon>
        <taxon>Philodinida</taxon>
        <taxon>Philodinidae</taxon>
        <taxon>Rotaria</taxon>
    </lineage>
</organism>